<protein>
    <submittedName>
        <fullName evidence="3">AAA family ATPase</fullName>
    </submittedName>
</protein>
<dbReference type="InterPro" id="IPR051396">
    <property type="entry name" value="Bact_Antivir_Def_Nuclease"/>
</dbReference>
<dbReference type="InterPro" id="IPR041685">
    <property type="entry name" value="AAA_GajA/Old/RecF-like"/>
</dbReference>
<evidence type="ECO:0000313" key="4">
    <source>
        <dbReference type="Proteomes" id="UP000861567"/>
    </source>
</evidence>
<dbReference type="PANTHER" id="PTHR43581:SF4">
    <property type="entry name" value="ATP_GTP PHOSPHATASE"/>
    <property type="match status" value="1"/>
</dbReference>
<evidence type="ECO:0000259" key="2">
    <source>
        <dbReference type="Pfam" id="PF20469"/>
    </source>
</evidence>
<organism evidence="3 4">
    <name type="scientific">Legionella pneumophila</name>
    <dbReference type="NCBI Taxonomy" id="446"/>
    <lineage>
        <taxon>Bacteria</taxon>
        <taxon>Pseudomonadati</taxon>
        <taxon>Pseudomonadota</taxon>
        <taxon>Gammaproteobacteria</taxon>
        <taxon>Legionellales</taxon>
        <taxon>Legionellaceae</taxon>
        <taxon>Legionella</taxon>
    </lineage>
</organism>
<sequence>MLLNKVLISGYRNFKNAVITLNAKSLIIGPNDIGKSNFLRAIRLLLDRNLSDAEIEPNDADFYAFEDTHKIEITLYFIEATEDCIKSRFKENISNDDELIIQYQATRDPLNGQKTYQIYVGPTKDNLKSCESRFYLKVLNLHYIGSNRDLNAFIKKEKKYLLGIARENRTNDEIDQDNASLKSIEATLKDAGGAIAGLHFVSKATDSLNIELSSLSSLNEDYNLCFDTGASDIRQYIDNLSLASSHQGNPVALGGDGKYNQVYLAIWSAQRKVLQHDPTQVSINCIEEPEAHLHPHQQRKLSQYLSNQLQGQVLLTSHSPHIACEFEHNSIISLSRNQNGSYAASNGCSDIIENSLHNFGHRLNVIPAEGFFSAIVFLVEGVSEVLFYKALAKKLEIDLDKYNVSIIPVEGIGFETFIEVYKSLGVRFIVKTDFDICKVPKHTHYRAAGLQRGLKILTKYNQALDSNVEILIKTLGDSHKNLPEKKISKPLKAIIADLRNSLKQYGIFFSDSDLETDLAQSALKSNLMKWYDVSDKRNLVKLMKESKGVHMFQYLKENYDSLIALKNSTIAEPLKKCIEWASKK</sequence>
<evidence type="ECO:0000259" key="1">
    <source>
        <dbReference type="Pfam" id="PF13175"/>
    </source>
</evidence>
<dbReference type="EMBL" id="DACSEI010000030">
    <property type="protein sequence ID" value="HAT1597244.1"/>
    <property type="molecule type" value="Genomic_DNA"/>
</dbReference>
<name>A0AAN5KSY0_LEGPN</name>
<dbReference type="SUPFAM" id="SSF52540">
    <property type="entry name" value="P-loop containing nucleoside triphosphate hydrolases"/>
    <property type="match status" value="1"/>
</dbReference>
<evidence type="ECO:0000313" key="3">
    <source>
        <dbReference type="EMBL" id="HAT1597244.1"/>
    </source>
</evidence>
<reference evidence="3" key="2">
    <citation type="submission" date="2020-11" db="EMBL/GenBank/DDBJ databases">
        <authorList>
            <consortium name="NCBI Pathogen Detection Project"/>
        </authorList>
    </citation>
    <scope>NUCLEOTIDE SEQUENCE</scope>
    <source>
        <strain evidence="3">D3612</strain>
    </source>
</reference>
<comment type="caution">
    <text evidence="3">The sequence shown here is derived from an EMBL/GenBank/DDBJ whole genome shotgun (WGS) entry which is preliminary data.</text>
</comment>
<dbReference type="CDD" id="cd01026">
    <property type="entry name" value="TOPRIM_OLD"/>
    <property type="match status" value="1"/>
</dbReference>
<dbReference type="InterPro" id="IPR027417">
    <property type="entry name" value="P-loop_NTPase"/>
</dbReference>
<proteinExistence type="predicted"/>
<reference evidence="3" key="1">
    <citation type="journal article" date="2018" name="Genome Biol.">
        <title>SKESA: strategic k-mer extension for scrupulous assemblies.</title>
        <authorList>
            <person name="Souvorov A."/>
            <person name="Agarwala R."/>
            <person name="Lipman D.J."/>
        </authorList>
    </citation>
    <scope>NUCLEOTIDE SEQUENCE</scope>
    <source>
        <strain evidence="3">D3612</strain>
    </source>
</reference>
<dbReference type="Pfam" id="PF13175">
    <property type="entry name" value="AAA_15"/>
    <property type="match status" value="1"/>
</dbReference>
<feature type="domain" description="Endonuclease GajA/Old nuclease/RecF-like AAA" evidence="1">
    <location>
        <begin position="1"/>
        <end position="323"/>
    </location>
</feature>
<dbReference type="Pfam" id="PF20469">
    <property type="entry name" value="OLD-like_TOPRIM"/>
    <property type="match status" value="1"/>
</dbReference>
<feature type="domain" description="OLD protein-like TOPRIM" evidence="2">
    <location>
        <begin position="371"/>
        <end position="435"/>
    </location>
</feature>
<dbReference type="InterPro" id="IPR034139">
    <property type="entry name" value="TOPRIM_OLD"/>
</dbReference>
<dbReference type="AlphaFoldDB" id="A0AAN5KSY0"/>
<dbReference type="Proteomes" id="UP000861567">
    <property type="component" value="Unassembled WGS sequence"/>
</dbReference>
<dbReference type="PANTHER" id="PTHR43581">
    <property type="entry name" value="ATP/GTP PHOSPHATASE"/>
    <property type="match status" value="1"/>
</dbReference>
<accession>A0AAN5KSY0</accession>
<dbReference type="Gene3D" id="3.40.50.300">
    <property type="entry name" value="P-loop containing nucleotide triphosphate hydrolases"/>
    <property type="match status" value="1"/>
</dbReference>
<gene>
    <name evidence="3" type="ORF">I8Y58_002484</name>
</gene>